<keyword evidence="3" id="KW-1185">Reference proteome</keyword>
<protein>
    <submittedName>
        <fullName evidence="2">Uncharacterized protein</fullName>
    </submittedName>
</protein>
<organism evidence="2 3">
    <name type="scientific">Parvicella tangerina</name>
    <dbReference type="NCBI Taxonomy" id="2829795"/>
    <lineage>
        <taxon>Bacteria</taxon>
        <taxon>Pseudomonadati</taxon>
        <taxon>Bacteroidota</taxon>
        <taxon>Flavobacteriia</taxon>
        <taxon>Flavobacteriales</taxon>
        <taxon>Parvicellaceae</taxon>
        <taxon>Parvicella</taxon>
    </lineage>
</organism>
<dbReference type="KEGG" id="ptan:CRYO30217_03277"/>
<dbReference type="RefSeq" id="WP_258543462.1">
    <property type="nucleotide sequence ID" value="NZ_OU015584.1"/>
</dbReference>
<sequence>MKLSEIIIRNEKEGKVKTNHLIVRAKLRELVQSRSEEIVDLLTSLKIKASIVAPKAVLYSSLIKHLALSSELRAAVTGMLMEDSSEYLNANGQGMTIAGAAMQAIGGILSGIGRNQSLSTGGTMDEATRIQMEAERQRQREEEERRRRTNLAIGITVGVLILIGITIAIIYANKNKQSEIAKFGGTPSVKELN</sequence>
<keyword evidence="1" id="KW-1133">Transmembrane helix</keyword>
<name>A0A916JQG1_9FLAO</name>
<proteinExistence type="predicted"/>
<gene>
    <name evidence="2" type="ORF">CRYO30217_03277</name>
</gene>
<dbReference type="Proteomes" id="UP000683507">
    <property type="component" value="Chromosome"/>
</dbReference>
<dbReference type="AlphaFoldDB" id="A0A916JQG1"/>
<dbReference type="EMBL" id="OU015584">
    <property type="protein sequence ID" value="CAG5086784.1"/>
    <property type="molecule type" value="Genomic_DNA"/>
</dbReference>
<feature type="transmembrane region" description="Helical" evidence="1">
    <location>
        <begin position="150"/>
        <end position="172"/>
    </location>
</feature>
<reference evidence="2" key="1">
    <citation type="submission" date="2021-04" db="EMBL/GenBank/DDBJ databases">
        <authorList>
            <person name="Rodrigo-Torres L."/>
            <person name="Arahal R. D."/>
            <person name="Lucena T."/>
        </authorList>
    </citation>
    <scope>NUCLEOTIDE SEQUENCE</scope>
    <source>
        <strain evidence="2">AS29M-1</strain>
    </source>
</reference>
<keyword evidence="1" id="KW-0812">Transmembrane</keyword>
<evidence type="ECO:0000313" key="2">
    <source>
        <dbReference type="EMBL" id="CAG5086784.1"/>
    </source>
</evidence>
<evidence type="ECO:0000313" key="3">
    <source>
        <dbReference type="Proteomes" id="UP000683507"/>
    </source>
</evidence>
<accession>A0A916JQG1</accession>
<keyword evidence="1" id="KW-0472">Membrane</keyword>
<evidence type="ECO:0000256" key="1">
    <source>
        <dbReference type="SAM" id="Phobius"/>
    </source>
</evidence>